<dbReference type="EC" id="6.1.1.5" evidence="7"/>
<comment type="caution">
    <text evidence="7">The sequence shown here is derived from an EMBL/GenBank/DDBJ whole genome shotgun (WGS) entry which is preliminary data.</text>
</comment>
<protein>
    <submittedName>
        <fullName evidence="7">Isoleucyl-tRNA synthetase</fullName>
        <ecNumber evidence="7">6.1.1.5</ecNumber>
    </submittedName>
</protein>
<dbReference type="InterPro" id="IPR009008">
    <property type="entry name" value="Val/Leu/Ile-tRNA-synth_edit"/>
</dbReference>
<keyword evidence="3" id="KW-0067">ATP-binding</keyword>
<evidence type="ECO:0000256" key="2">
    <source>
        <dbReference type="ARBA" id="ARBA00022741"/>
    </source>
</evidence>
<dbReference type="PANTHER" id="PTHR42765">
    <property type="entry name" value="SOLEUCYL-TRNA SYNTHETASE"/>
    <property type="match status" value="1"/>
</dbReference>
<dbReference type="Proteomes" id="UP000255476">
    <property type="component" value="Unassembled WGS sequence"/>
</dbReference>
<keyword evidence="5" id="KW-0030">Aminoacyl-tRNA synthetase</keyword>
<dbReference type="GO" id="GO:0005829">
    <property type="term" value="C:cytosol"/>
    <property type="evidence" value="ECO:0007669"/>
    <property type="project" value="TreeGrafter"/>
</dbReference>
<evidence type="ECO:0000256" key="6">
    <source>
        <dbReference type="ARBA" id="ARBA00048359"/>
    </source>
</evidence>
<dbReference type="GO" id="GO:0006428">
    <property type="term" value="P:isoleucyl-tRNA aminoacylation"/>
    <property type="evidence" value="ECO:0007669"/>
    <property type="project" value="TreeGrafter"/>
</dbReference>
<evidence type="ECO:0000256" key="5">
    <source>
        <dbReference type="ARBA" id="ARBA00023146"/>
    </source>
</evidence>
<keyword evidence="4" id="KW-0648">Protein biosynthesis</keyword>
<evidence type="ECO:0000313" key="8">
    <source>
        <dbReference type="Proteomes" id="UP000255476"/>
    </source>
</evidence>
<comment type="catalytic activity">
    <reaction evidence="6">
        <text>tRNA(Ile) + L-isoleucine + ATP = L-isoleucyl-tRNA(Ile) + AMP + diphosphate</text>
        <dbReference type="Rhea" id="RHEA:11060"/>
        <dbReference type="Rhea" id="RHEA-COMP:9666"/>
        <dbReference type="Rhea" id="RHEA-COMP:9695"/>
        <dbReference type="ChEBI" id="CHEBI:30616"/>
        <dbReference type="ChEBI" id="CHEBI:33019"/>
        <dbReference type="ChEBI" id="CHEBI:58045"/>
        <dbReference type="ChEBI" id="CHEBI:78442"/>
        <dbReference type="ChEBI" id="CHEBI:78528"/>
        <dbReference type="ChEBI" id="CHEBI:456215"/>
        <dbReference type="EC" id="6.1.1.5"/>
    </reaction>
</comment>
<proteinExistence type="predicted"/>
<name>A0AAX2LJJ5_STRSZ</name>
<evidence type="ECO:0000256" key="3">
    <source>
        <dbReference type="ARBA" id="ARBA00022840"/>
    </source>
</evidence>
<dbReference type="PANTHER" id="PTHR42765:SF1">
    <property type="entry name" value="ISOLEUCINE--TRNA LIGASE, MITOCHONDRIAL"/>
    <property type="match status" value="1"/>
</dbReference>
<accession>A0AAX2LJJ5</accession>
<dbReference type="EMBL" id="UHHT01000001">
    <property type="protein sequence ID" value="SUO82769.1"/>
    <property type="molecule type" value="Genomic_DNA"/>
</dbReference>
<reference evidence="7 8" key="1">
    <citation type="submission" date="2018-06" db="EMBL/GenBank/DDBJ databases">
        <authorList>
            <consortium name="Pathogen Informatics"/>
            <person name="Doyle S."/>
        </authorList>
    </citation>
    <scope>NUCLEOTIDE SEQUENCE [LARGE SCALE GENOMIC DNA]</scope>
    <source>
        <strain evidence="7 8">NCTC7023</strain>
    </source>
</reference>
<evidence type="ECO:0000313" key="7">
    <source>
        <dbReference type="EMBL" id="SUO82769.1"/>
    </source>
</evidence>
<gene>
    <name evidence="7" type="primary">ileS_4</name>
    <name evidence="7" type="ORF">NCTC7023_02143</name>
</gene>
<evidence type="ECO:0000256" key="1">
    <source>
        <dbReference type="ARBA" id="ARBA00022598"/>
    </source>
</evidence>
<organism evidence="7 8">
    <name type="scientific">Streptococcus equi subsp. zooepidemicus</name>
    <dbReference type="NCBI Taxonomy" id="40041"/>
    <lineage>
        <taxon>Bacteria</taxon>
        <taxon>Bacillati</taxon>
        <taxon>Bacillota</taxon>
        <taxon>Bacilli</taxon>
        <taxon>Lactobacillales</taxon>
        <taxon>Streptococcaceae</taxon>
        <taxon>Streptococcus</taxon>
    </lineage>
</organism>
<dbReference type="RefSeq" id="WP_368655994.1">
    <property type="nucleotide sequence ID" value="NZ_UHHT01000001.1"/>
</dbReference>
<keyword evidence="2" id="KW-0547">Nucleotide-binding</keyword>
<dbReference type="InterPro" id="IPR050081">
    <property type="entry name" value="Ile-tRNA_ligase"/>
</dbReference>
<dbReference type="SUPFAM" id="SSF50677">
    <property type="entry name" value="ValRS/IleRS/LeuRS editing domain"/>
    <property type="match status" value="1"/>
</dbReference>
<keyword evidence="1 7" id="KW-0436">Ligase</keyword>
<dbReference type="GO" id="GO:0002161">
    <property type="term" value="F:aminoacyl-tRNA deacylase activity"/>
    <property type="evidence" value="ECO:0007669"/>
    <property type="project" value="InterPro"/>
</dbReference>
<dbReference type="GO" id="GO:0005524">
    <property type="term" value="F:ATP binding"/>
    <property type="evidence" value="ECO:0007669"/>
    <property type="project" value="UniProtKB-KW"/>
</dbReference>
<dbReference type="Gene3D" id="3.90.740.10">
    <property type="entry name" value="Valyl/Leucyl/Isoleucyl-tRNA synthetase, editing domain"/>
    <property type="match status" value="1"/>
</dbReference>
<sequence length="123" mass="13371">MVWTTTPFTVTASRGLTVGPDMDYVVVRPAGSDRNYVVAEGLLDSLAAKFAWESFEILANHKGSDLEYIVTEHPWDSEVDELVILGDHVTLDSGTGIVHTAPGFGEDDYNVGMTYGLEVAVYS</sequence>
<dbReference type="AlphaFoldDB" id="A0AAX2LJJ5"/>
<evidence type="ECO:0000256" key="4">
    <source>
        <dbReference type="ARBA" id="ARBA00022917"/>
    </source>
</evidence>
<dbReference type="GO" id="GO:0004822">
    <property type="term" value="F:isoleucine-tRNA ligase activity"/>
    <property type="evidence" value="ECO:0007669"/>
    <property type="project" value="UniProtKB-EC"/>
</dbReference>